<evidence type="ECO:0000256" key="11">
    <source>
        <dbReference type="ARBA" id="ARBA00023242"/>
    </source>
</evidence>
<comment type="caution">
    <text evidence="16">The sequence shown here is derived from an EMBL/GenBank/DDBJ whole genome shotgun (WGS) entry which is preliminary data.</text>
</comment>
<evidence type="ECO:0000256" key="5">
    <source>
        <dbReference type="ARBA" id="ARBA00022603"/>
    </source>
</evidence>
<dbReference type="FunFam" id="3.40.50.150:FF:000031">
    <property type="entry name" value="Putative Histone-arginine methyltransferase CARM1"/>
    <property type="match status" value="1"/>
</dbReference>
<dbReference type="Gene3D" id="2.70.160.11">
    <property type="entry name" value="Hnrnp arginine n-methyltransferase1"/>
    <property type="match status" value="1"/>
</dbReference>
<dbReference type="InterPro" id="IPR025799">
    <property type="entry name" value="Arg_MeTrfase"/>
</dbReference>
<evidence type="ECO:0000256" key="8">
    <source>
        <dbReference type="ARBA" id="ARBA00022853"/>
    </source>
</evidence>
<evidence type="ECO:0000256" key="3">
    <source>
        <dbReference type="ARBA" id="ARBA00011925"/>
    </source>
</evidence>
<keyword evidence="9" id="KW-0805">Transcription regulation</keyword>
<feature type="compositionally biased region" description="Low complexity" evidence="14">
    <location>
        <begin position="633"/>
        <end position="649"/>
    </location>
</feature>
<evidence type="ECO:0000256" key="7">
    <source>
        <dbReference type="ARBA" id="ARBA00022691"/>
    </source>
</evidence>
<keyword evidence="10" id="KW-0804">Transcription</keyword>
<comment type="catalytic activity">
    <reaction evidence="12">
        <text>L-arginyl-[protein] + 2 S-adenosyl-L-methionine = N(omega),N(omega)-dimethyl-L-arginyl-[protein] + 2 S-adenosyl-L-homocysteine + 2 H(+)</text>
        <dbReference type="Rhea" id="RHEA:48096"/>
        <dbReference type="Rhea" id="RHEA-COMP:10532"/>
        <dbReference type="Rhea" id="RHEA-COMP:11991"/>
        <dbReference type="ChEBI" id="CHEBI:15378"/>
        <dbReference type="ChEBI" id="CHEBI:29965"/>
        <dbReference type="ChEBI" id="CHEBI:57856"/>
        <dbReference type="ChEBI" id="CHEBI:59789"/>
        <dbReference type="ChEBI" id="CHEBI:61897"/>
        <dbReference type="EC" id="2.1.1.319"/>
    </reaction>
</comment>
<evidence type="ECO:0000259" key="15">
    <source>
        <dbReference type="Pfam" id="PF22528"/>
    </source>
</evidence>
<keyword evidence="8" id="KW-0156">Chromatin regulator</keyword>
<dbReference type="Pfam" id="PF22528">
    <property type="entry name" value="PRMT_C"/>
    <property type="match status" value="1"/>
</dbReference>
<evidence type="ECO:0000256" key="12">
    <source>
        <dbReference type="ARBA" id="ARBA00049086"/>
    </source>
</evidence>
<name>A0A9X6NLY9_HYPEX</name>
<dbReference type="GO" id="GO:0005634">
    <property type="term" value="C:nucleus"/>
    <property type="evidence" value="ECO:0007669"/>
    <property type="project" value="UniProtKB-SubCell"/>
</dbReference>
<dbReference type="GO" id="GO:0035241">
    <property type="term" value="F:protein-arginine omega-N monomethyltransferase activity"/>
    <property type="evidence" value="ECO:0007669"/>
    <property type="project" value="UniProtKB-ARBA"/>
</dbReference>
<dbReference type="EC" id="2.1.1.319" evidence="3"/>
<proteinExistence type="predicted"/>
<comment type="subcellular location">
    <subcellularLocation>
        <location evidence="2">Cytoplasm</location>
    </subcellularLocation>
    <subcellularLocation>
        <location evidence="1">Nucleus</location>
    </subcellularLocation>
</comment>
<evidence type="ECO:0000256" key="14">
    <source>
        <dbReference type="SAM" id="MobiDB-lite"/>
    </source>
</evidence>
<dbReference type="InterPro" id="IPR029063">
    <property type="entry name" value="SAM-dependent_MTases_sf"/>
</dbReference>
<keyword evidence="6 13" id="KW-0808">Transferase</keyword>
<keyword evidence="4" id="KW-0963">Cytoplasm</keyword>
<evidence type="ECO:0000256" key="9">
    <source>
        <dbReference type="ARBA" id="ARBA00023015"/>
    </source>
</evidence>
<dbReference type="PANTHER" id="PTHR11006">
    <property type="entry name" value="PROTEIN ARGININE N-METHYLTRANSFERASE"/>
    <property type="match status" value="1"/>
</dbReference>
<dbReference type="PANTHER" id="PTHR11006:SF10">
    <property type="entry name" value="HISTONE-ARGININE METHYLTRANSFERASE CARMER-RELATED"/>
    <property type="match status" value="1"/>
</dbReference>
<dbReference type="GO" id="GO:0032259">
    <property type="term" value="P:methylation"/>
    <property type="evidence" value="ECO:0007669"/>
    <property type="project" value="UniProtKB-KW"/>
</dbReference>
<keyword evidence="5 13" id="KW-0489">Methyltransferase</keyword>
<evidence type="ECO:0000256" key="6">
    <source>
        <dbReference type="ARBA" id="ARBA00022679"/>
    </source>
</evidence>
<evidence type="ECO:0000256" key="1">
    <source>
        <dbReference type="ARBA" id="ARBA00004123"/>
    </source>
</evidence>
<feature type="region of interest" description="Disordered" evidence="14">
    <location>
        <begin position="624"/>
        <end position="649"/>
    </location>
</feature>
<keyword evidence="17" id="KW-1185">Reference proteome</keyword>
<dbReference type="GO" id="GO:0005737">
    <property type="term" value="C:cytoplasm"/>
    <property type="evidence" value="ECO:0007669"/>
    <property type="project" value="UniProtKB-SubCell"/>
</dbReference>
<dbReference type="Gene3D" id="3.40.50.150">
    <property type="entry name" value="Vaccinia Virus protein VP39"/>
    <property type="match status" value="1"/>
</dbReference>
<gene>
    <name evidence="16" type="ORF">BV898_17269</name>
</gene>
<organism evidence="16 17">
    <name type="scientific">Hypsibius exemplaris</name>
    <name type="common">Freshwater tardigrade</name>
    <dbReference type="NCBI Taxonomy" id="2072580"/>
    <lineage>
        <taxon>Eukaryota</taxon>
        <taxon>Metazoa</taxon>
        <taxon>Ecdysozoa</taxon>
        <taxon>Tardigrada</taxon>
        <taxon>Eutardigrada</taxon>
        <taxon>Parachela</taxon>
        <taxon>Hypsibioidea</taxon>
        <taxon>Hypsibiidae</taxon>
        <taxon>Hypsibius</taxon>
    </lineage>
</organism>
<dbReference type="CDD" id="cd02440">
    <property type="entry name" value="AdoMet_MTases"/>
    <property type="match status" value="1"/>
</dbReference>
<dbReference type="SUPFAM" id="SSF53335">
    <property type="entry name" value="S-adenosyl-L-methionine-dependent methyltransferases"/>
    <property type="match status" value="1"/>
</dbReference>
<protein>
    <recommendedName>
        <fullName evidence="3">type I protein arginine methyltransferase</fullName>
        <ecNumber evidence="3">2.1.1.319</ecNumber>
    </recommendedName>
</protein>
<evidence type="ECO:0000313" key="16">
    <source>
        <dbReference type="EMBL" id="OWA52826.1"/>
    </source>
</evidence>
<sequence>MESRLCSNLFSVSQAVFFKVATLASINCQELDSHRPSNLLRARAMTMAPAASGAALQPLCHLTGIKLFKITDLAFEDYLPTATGLTIQKSNDSNEATSYRLTFHQATEEDLGVTIVLNQSTESATLRKNVLAISSSSGSKEKSSAATDCIAVRFDSDEDFKLFRETVANIRSGKIQSIFEKRTEETSAVQYFQFYSFLSQQQNMLQDYVRTATYQRAIQMNDVDFRDKVVLDVGAGSGILSFFACQVGAKRVYAVEASSMAAHCEVLVQQNKMQNVVKVVHGKVEEITLPEKVDIIISEPMGYMLLNERMLETYLHAKKFLKPNGRMFPTIGDLHIAPFCDEALYMEQLSKANFWYQTAFHGIDLSGLREKAFEEYFRQPVVDTFDIRISPSGSVKWSINFEKDNETDLYHIDIPLSFPLVTTGMIHGLAFWFDAAFVGTNATIWLTTAPNQPLTHWYQVRCLLKTPLFGVKGQVLTGRVLMIANGRQSYDVTIDIGIEASGSRSSNTLDLKNPYFRYNGQAVEPPPGSNTTSPSDAYNSQVQQQYQLCQGTANMTVGGGGTGPAGYVNSNVPLQVHQQQQHPQQQTYQGYNNAVYGEPQYLPGGPALLRTPIGVPAAGVGNQGGVGGGGPTSYQQANNNHNQYASYSH</sequence>
<dbReference type="EMBL" id="MTYJ01000288">
    <property type="protein sequence ID" value="OWA52826.1"/>
    <property type="molecule type" value="Genomic_DNA"/>
</dbReference>
<dbReference type="GO" id="GO:0035242">
    <property type="term" value="F:protein-arginine omega-N asymmetric methyltransferase activity"/>
    <property type="evidence" value="ECO:0007669"/>
    <property type="project" value="UniProtKB-EC"/>
</dbReference>
<evidence type="ECO:0000256" key="2">
    <source>
        <dbReference type="ARBA" id="ARBA00004496"/>
    </source>
</evidence>
<dbReference type="FunFam" id="2.70.160.11:FF:000002">
    <property type="entry name" value="Probable histone-arginine methyltransferase CARM1"/>
    <property type="match status" value="1"/>
</dbReference>
<evidence type="ECO:0000313" key="17">
    <source>
        <dbReference type="Proteomes" id="UP000192578"/>
    </source>
</evidence>
<feature type="domain" description="Protein arginine N-methyltransferase" evidence="15">
    <location>
        <begin position="333"/>
        <end position="495"/>
    </location>
</feature>
<dbReference type="Proteomes" id="UP000192578">
    <property type="component" value="Unassembled WGS sequence"/>
</dbReference>
<evidence type="ECO:0000256" key="10">
    <source>
        <dbReference type="ARBA" id="ARBA00023163"/>
    </source>
</evidence>
<keyword evidence="7 13" id="KW-0949">S-adenosyl-L-methionine</keyword>
<evidence type="ECO:0000256" key="13">
    <source>
        <dbReference type="PROSITE-ProRule" id="PRU01015"/>
    </source>
</evidence>
<reference evidence="17" key="1">
    <citation type="submission" date="2017-01" db="EMBL/GenBank/DDBJ databases">
        <title>Comparative genomics of anhydrobiosis in the tardigrade Hypsibius dujardini.</title>
        <authorList>
            <person name="Yoshida Y."/>
            <person name="Koutsovoulos G."/>
            <person name="Laetsch D."/>
            <person name="Stevens L."/>
            <person name="Kumar S."/>
            <person name="Horikawa D."/>
            <person name="Ishino K."/>
            <person name="Komine S."/>
            <person name="Tomita M."/>
            <person name="Blaxter M."/>
            <person name="Arakawa K."/>
        </authorList>
    </citation>
    <scope>NUCLEOTIDE SEQUENCE [LARGE SCALE GENOMIC DNA]</scope>
    <source>
        <strain evidence="17">Z151</strain>
    </source>
</reference>
<dbReference type="AlphaFoldDB" id="A0A9X6NLY9"/>
<evidence type="ECO:0000256" key="4">
    <source>
        <dbReference type="ARBA" id="ARBA00022490"/>
    </source>
</evidence>
<dbReference type="OrthoDB" id="7848332at2759"/>
<keyword evidence="11" id="KW-0539">Nucleus</keyword>
<accession>A0A9X6NLY9</accession>
<dbReference type="GO" id="GO:0070611">
    <property type="term" value="F:histone H3R2 methyltransferase activity"/>
    <property type="evidence" value="ECO:0007669"/>
    <property type="project" value="TreeGrafter"/>
</dbReference>
<dbReference type="Pfam" id="PF06325">
    <property type="entry name" value="PrmA"/>
    <property type="match status" value="1"/>
</dbReference>
<dbReference type="PROSITE" id="PS51678">
    <property type="entry name" value="SAM_MT_PRMT"/>
    <property type="match status" value="1"/>
</dbReference>
<dbReference type="InterPro" id="IPR055135">
    <property type="entry name" value="PRMT_dom"/>
</dbReference>